<keyword evidence="2" id="KW-0175">Coiled coil</keyword>
<evidence type="ECO:0000313" key="4">
    <source>
        <dbReference type="Proteomes" id="UP000030671"/>
    </source>
</evidence>
<keyword evidence="1" id="KW-0802">TPR repeat</keyword>
<dbReference type="InterPro" id="IPR059179">
    <property type="entry name" value="MLKL-like_MCAfunc"/>
</dbReference>
<dbReference type="GO" id="GO:0043531">
    <property type="term" value="F:ADP binding"/>
    <property type="evidence" value="ECO:0007669"/>
    <property type="project" value="InterPro"/>
</dbReference>
<dbReference type="Gene3D" id="3.40.50.300">
    <property type="entry name" value="P-loop containing nucleotide triphosphate hydrolases"/>
    <property type="match status" value="1"/>
</dbReference>
<evidence type="ECO:0000256" key="1">
    <source>
        <dbReference type="PROSITE-ProRule" id="PRU00339"/>
    </source>
</evidence>
<dbReference type="GO" id="GO:0007166">
    <property type="term" value="P:cell surface receptor signaling pathway"/>
    <property type="evidence" value="ECO:0007669"/>
    <property type="project" value="InterPro"/>
</dbReference>
<dbReference type="EMBL" id="KI925461">
    <property type="protein sequence ID" value="ETW79181.1"/>
    <property type="molecule type" value="Genomic_DNA"/>
</dbReference>
<dbReference type="InterPro" id="IPR036537">
    <property type="entry name" value="Adaptor_Cbl_N_dom_sf"/>
</dbReference>
<protein>
    <submittedName>
        <fullName evidence="3">Uncharacterized protein</fullName>
    </submittedName>
</protein>
<dbReference type="Proteomes" id="UP000030671">
    <property type="component" value="Unassembled WGS sequence"/>
</dbReference>
<dbReference type="InterPro" id="IPR019734">
    <property type="entry name" value="TPR_rpt"/>
</dbReference>
<dbReference type="SUPFAM" id="SSF52540">
    <property type="entry name" value="P-loop containing nucleoside triphosphate hydrolases"/>
    <property type="match status" value="1"/>
</dbReference>
<keyword evidence="4" id="KW-1185">Reference proteome</keyword>
<dbReference type="RefSeq" id="XP_009549438.1">
    <property type="nucleotide sequence ID" value="XM_009551143.1"/>
</dbReference>
<dbReference type="InParanoid" id="W4K252"/>
<evidence type="ECO:0000313" key="3">
    <source>
        <dbReference type="EMBL" id="ETW79181.1"/>
    </source>
</evidence>
<name>W4K252_HETIT</name>
<dbReference type="eggNOG" id="KOG1399">
    <property type="taxonomic scope" value="Eukaryota"/>
</dbReference>
<dbReference type="Pfam" id="PF13424">
    <property type="entry name" value="TPR_12"/>
    <property type="match status" value="1"/>
</dbReference>
<evidence type="ECO:0000256" key="2">
    <source>
        <dbReference type="SAM" id="Coils"/>
    </source>
</evidence>
<dbReference type="KEGG" id="hir:HETIRDRAFT_420345"/>
<dbReference type="AlphaFoldDB" id="W4K252"/>
<dbReference type="OrthoDB" id="431454at2759"/>
<dbReference type="HOGENOM" id="CLU_262633_0_0_1"/>
<dbReference type="PROSITE" id="PS50005">
    <property type="entry name" value="TPR"/>
    <property type="match status" value="1"/>
</dbReference>
<gene>
    <name evidence="3" type="ORF">HETIRDRAFT_420345</name>
</gene>
<dbReference type="GeneID" id="20673648"/>
<dbReference type="InterPro" id="IPR011990">
    <property type="entry name" value="TPR-like_helical_dom_sf"/>
</dbReference>
<dbReference type="PANTHER" id="PTHR47691">
    <property type="entry name" value="REGULATOR-RELATED"/>
    <property type="match status" value="1"/>
</dbReference>
<feature type="coiled-coil region" evidence="2">
    <location>
        <begin position="56"/>
        <end position="83"/>
    </location>
</feature>
<dbReference type="Gene3D" id="1.20.930.20">
    <property type="entry name" value="Adaptor protein Cbl, N-terminal domain"/>
    <property type="match status" value="1"/>
</dbReference>
<dbReference type="CDD" id="cd21037">
    <property type="entry name" value="MLKL_NTD"/>
    <property type="match status" value="1"/>
</dbReference>
<organism evidence="3 4">
    <name type="scientific">Heterobasidion irregulare (strain TC 32-1)</name>
    <dbReference type="NCBI Taxonomy" id="747525"/>
    <lineage>
        <taxon>Eukaryota</taxon>
        <taxon>Fungi</taxon>
        <taxon>Dikarya</taxon>
        <taxon>Basidiomycota</taxon>
        <taxon>Agaricomycotina</taxon>
        <taxon>Agaricomycetes</taxon>
        <taxon>Russulales</taxon>
        <taxon>Bondarzewiaceae</taxon>
        <taxon>Heterobasidion</taxon>
        <taxon>Heterobasidion annosum species complex</taxon>
    </lineage>
</organism>
<accession>W4K252</accession>
<reference evidence="3 4" key="1">
    <citation type="journal article" date="2012" name="New Phytol.">
        <title>Insight into trade-off between wood decay and parasitism from the genome of a fungal forest pathogen.</title>
        <authorList>
            <person name="Olson A."/>
            <person name="Aerts A."/>
            <person name="Asiegbu F."/>
            <person name="Belbahri L."/>
            <person name="Bouzid O."/>
            <person name="Broberg A."/>
            <person name="Canback B."/>
            <person name="Coutinho P.M."/>
            <person name="Cullen D."/>
            <person name="Dalman K."/>
            <person name="Deflorio G."/>
            <person name="van Diepen L.T."/>
            <person name="Dunand C."/>
            <person name="Duplessis S."/>
            <person name="Durling M."/>
            <person name="Gonthier P."/>
            <person name="Grimwood J."/>
            <person name="Fossdal C.G."/>
            <person name="Hansson D."/>
            <person name="Henrissat B."/>
            <person name="Hietala A."/>
            <person name="Himmelstrand K."/>
            <person name="Hoffmeister D."/>
            <person name="Hogberg N."/>
            <person name="James T.Y."/>
            <person name="Karlsson M."/>
            <person name="Kohler A."/>
            <person name="Kues U."/>
            <person name="Lee Y.H."/>
            <person name="Lin Y.C."/>
            <person name="Lind M."/>
            <person name="Lindquist E."/>
            <person name="Lombard V."/>
            <person name="Lucas S."/>
            <person name="Lunden K."/>
            <person name="Morin E."/>
            <person name="Murat C."/>
            <person name="Park J."/>
            <person name="Raffaello T."/>
            <person name="Rouze P."/>
            <person name="Salamov A."/>
            <person name="Schmutz J."/>
            <person name="Solheim H."/>
            <person name="Stahlberg J."/>
            <person name="Velez H."/>
            <person name="de Vries R.P."/>
            <person name="Wiebenga A."/>
            <person name="Woodward S."/>
            <person name="Yakovlev I."/>
            <person name="Garbelotto M."/>
            <person name="Martin F."/>
            <person name="Grigoriev I.V."/>
            <person name="Stenlid J."/>
        </authorList>
    </citation>
    <scope>NUCLEOTIDE SEQUENCE [LARGE SCALE GENOMIC DNA]</scope>
    <source>
        <strain evidence="3 4">TC 32-1</strain>
    </source>
</reference>
<proteinExistence type="predicted"/>
<dbReference type="PANTHER" id="PTHR47691:SF3">
    <property type="entry name" value="HTH-TYPE TRANSCRIPTIONAL REGULATOR RV0890C-RELATED"/>
    <property type="match status" value="1"/>
</dbReference>
<feature type="repeat" description="TPR" evidence="1">
    <location>
        <begin position="749"/>
        <end position="782"/>
    </location>
</feature>
<dbReference type="SMART" id="SM00028">
    <property type="entry name" value="TPR"/>
    <property type="match status" value="9"/>
</dbReference>
<dbReference type="STRING" id="747525.W4K252"/>
<dbReference type="SUPFAM" id="SSF48452">
    <property type="entry name" value="TPR-like"/>
    <property type="match status" value="2"/>
</dbReference>
<sequence length="1054" mass="117124">MPPKGSVKPAAPASGPTKPTMVASVASVASSNFGVAMGILTQVGELVQNVPYVKVVAALLLQIKQMKDDLDKYKDEWQSVMDNIESIQAIVDGFHTRCVDAGKQEDELPEHLRKAFRTLESCMIKVLKLLEESQFKGSYARKTKLFFSRGRLSEAITKCGLDVQKTLSLLQLELQIYTTAQIHDIWIRSGAQPKSAIVTPTSHDLPSDPTKRNGLFGREREMEIIIDMVAHPTPPATSAHIAILGSGGIGKTSLAQAALHHAQVEALFHDLRYFVPCDAATSGDALLIELAKALGVPVEGENLQSRVLAHVKAMKCIICLDNFETPWEADTRPVEELLAKITAMPDVTIIVTIRGAQRPLNTAWMEPLRLPPIRPLDEEAAMKIFEAISGHSDDYALRLTKAVDRVPLAVTLLAHLAQSEQTETLWEEWNENYTSMVQRAGDHRLDSLECSIQMSLRSFRMTKNKSARLVLSLLSLLPAGMQLSKVSVFQTAIASIPDIRKSLSTLQQCALAYSDNAYVKVLSPIRLYMQKERPLSRVQMRELEAYYLSLGLQGSNYFSVDTRKELHPEIGNIDAILSSALDSSHDEGVAASIFSFVKFCQYINLYDQRLLTTAVHKADRLGFSASVRGDGHYLWAMSSYFLSQWKDAQAKLETALKLHKQGADELGQANDLWRLGDILYLLDKPTEAEETLDDAYDLNVALRNSAGQGYVLQSLAQLHLGLEQLNKAADELTAARLAQSRADNKLGQANVMYATGQLYLRLGKLDEAKDVTRRAMDIHLEVESFIGYAYDLVVLGEAYRMLKNYPEAEITFIEAVQSHEKTRDVLGQANALQCLGQVHLHLQDLAKAKHELTQALDLHTKIDERLGLANDSQLLGVLHLQLDEPLLAQEMFERALKRHCEVNDLLGQASDLYHLGKVHWKLGHPEMAVESLKGAVDLYTTLGTGVILLLGDAQYLLGSVHFALNQTDRAFDAFEGARRAHEEVEDMQRTADDFRSLGLVYVRRLQLEKAVEMLIQAFDLHGITQDAVGQEQDSGLLDVIKPYLQTTKIVEGDR</sequence>
<dbReference type="Gene3D" id="1.25.40.10">
    <property type="entry name" value="Tetratricopeptide repeat domain"/>
    <property type="match status" value="3"/>
</dbReference>
<dbReference type="InterPro" id="IPR027417">
    <property type="entry name" value="P-loop_NTPase"/>
</dbReference>
<dbReference type="Pfam" id="PF13432">
    <property type="entry name" value="TPR_16"/>
    <property type="match status" value="1"/>
</dbReference>